<protein>
    <submittedName>
        <fullName evidence="1">Uncharacterized protein</fullName>
    </submittedName>
</protein>
<dbReference type="AlphaFoldDB" id="A0AAD8GTZ3"/>
<keyword evidence="2" id="KW-1185">Reference proteome</keyword>
<comment type="caution">
    <text evidence="1">The sequence shown here is derived from an EMBL/GenBank/DDBJ whole genome shotgun (WGS) entry which is preliminary data.</text>
</comment>
<reference evidence="1" key="1">
    <citation type="submission" date="2023-02" db="EMBL/GenBank/DDBJ databases">
        <title>Genome of toxic invasive species Heracleum sosnowskyi carries increased number of genes despite the absence of recent whole-genome duplications.</title>
        <authorList>
            <person name="Schelkunov M."/>
            <person name="Shtratnikova V."/>
            <person name="Makarenko M."/>
            <person name="Klepikova A."/>
            <person name="Omelchenko D."/>
            <person name="Novikova G."/>
            <person name="Obukhova E."/>
            <person name="Bogdanov V."/>
            <person name="Penin A."/>
            <person name="Logacheva M."/>
        </authorList>
    </citation>
    <scope>NUCLEOTIDE SEQUENCE</scope>
    <source>
        <strain evidence="1">Hsosn_3</strain>
        <tissue evidence="1">Leaf</tissue>
    </source>
</reference>
<dbReference type="EMBL" id="JAUIZM010000011">
    <property type="protein sequence ID" value="KAK1354011.1"/>
    <property type="molecule type" value="Genomic_DNA"/>
</dbReference>
<evidence type="ECO:0000313" key="2">
    <source>
        <dbReference type="Proteomes" id="UP001237642"/>
    </source>
</evidence>
<dbReference type="Proteomes" id="UP001237642">
    <property type="component" value="Unassembled WGS sequence"/>
</dbReference>
<name>A0AAD8GTZ3_9APIA</name>
<reference evidence="1" key="2">
    <citation type="submission" date="2023-05" db="EMBL/GenBank/DDBJ databases">
        <authorList>
            <person name="Schelkunov M.I."/>
        </authorList>
    </citation>
    <scope>NUCLEOTIDE SEQUENCE</scope>
    <source>
        <strain evidence="1">Hsosn_3</strain>
        <tissue evidence="1">Leaf</tissue>
    </source>
</reference>
<accession>A0AAD8GTZ3</accession>
<evidence type="ECO:0000313" key="1">
    <source>
        <dbReference type="EMBL" id="KAK1354011.1"/>
    </source>
</evidence>
<proteinExistence type="predicted"/>
<sequence>MIRIVPKRGLCRDLLLALSSACSLKYNEKILLVEIQNHLINCFLEEPLLIHRREEENPGSSQRRTEWNPYGTPPVSSIWYRYKSIIASVPLRAVNCGNSNVTRKLPLLLVDEHNACIDLSVGEKKAVKITSSSRSILVYVKWSQKLLA</sequence>
<organism evidence="1 2">
    <name type="scientific">Heracleum sosnowskyi</name>
    <dbReference type="NCBI Taxonomy" id="360622"/>
    <lineage>
        <taxon>Eukaryota</taxon>
        <taxon>Viridiplantae</taxon>
        <taxon>Streptophyta</taxon>
        <taxon>Embryophyta</taxon>
        <taxon>Tracheophyta</taxon>
        <taxon>Spermatophyta</taxon>
        <taxon>Magnoliopsida</taxon>
        <taxon>eudicotyledons</taxon>
        <taxon>Gunneridae</taxon>
        <taxon>Pentapetalae</taxon>
        <taxon>asterids</taxon>
        <taxon>campanulids</taxon>
        <taxon>Apiales</taxon>
        <taxon>Apiaceae</taxon>
        <taxon>Apioideae</taxon>
        <taxon>apioid superclade</taxon>
        <taxon>Tordylieae</taxon>
        <taxon>Tordyliinae</taxon>
        <taxon>Heracleum</taxon>
    </lineage>
</organism>
<gene>
    <name evidence="1" type="ORF">POM88_047267</name>
</gene>